<comment type="caution">
    <text evidence="1">The sequence shown here is derived from an EMBL/GenBank/DDBJ whole genome shotgun (WGS) entry which is preliminary data.</text>
</comment>
<protein>
    <submittedName>
        <fullName evidence="1">WD40 repeat protein</fullName>
    </submittedName>
</protein>
<evidence type="ECO:0000313" key="2">
    <source>
        <dbReference type="Proteomes" id="UP000248291"/>
    </source>
</evidence>
<reference evidence="1 2" key="1">
    <citation type="submission" date="2018-04" db="EMBL/GenBank/DDBJ databases">
        <title>Draft genome sequence of Pseudomonas syringae pv. actinidiae biovar 3 strains isolated from kiwifruit in Kagawa prefecture.</title>
        <authorList>
            <person name="Tabuchi M."/>
            <person name="Saito M."/>
            <person name="Fujiwara S."/>
            <person name="Sasa N."/>
            <person name="Akimitsu K."/>
            <person name="Gomi K."/>
            <person name="Konishi-Sugita S."/>
            <person name="Hamano K."/>
            <person name="Kataoka I."/>
        </authorList>
    </citation>
    <scope>NUCLEOTIDE SEQUENCE [LARGE SCALE GENOMIC DNA]</scope>
    <source>
        <strain evidence="1 2">MAFF212211</strain>
    </source>
</reference>
<sequence>MMEDRHEDTGATRLRELENVKLLLSYKKFYGEVGSAEEILSDTADINLLRVLSALSFRHDEERTFSKWSVDNVCHTSEQHELAKSGVIFSRRTLWLFWKVVLRASSQASASPRNDRLSLITLHKAFLANNDVDDSEADDDSQYFVKLSVSNYRDNVLRKFYRSQQVFLLDGFMKPHVRKFEELHNIDIDIYLNFLYRVISRAYQNSEAGGSLNSIGSRWGVDLVVESQEIGIPIDVLVRLMMLISFTPVEGAEFSEDTASDFDDFSLFRHRPFVRISDTHYFPVEGKLVEELLFENLFHKIYDAGGKDPKYLTDFGEAFETYAQDLTELFSLLQSGNIYKYIPEFVYGKPRAKSSDIFIKAEADKTVLAIEVKSARFLDAVVSTANNPKAVNDSFDKLVIRPLSQAYESLGKILTKKAHPEIVEGYKYLMICVTMNDIPISLQRFSIVDQDGEDISWLFYAVNIETYELLLAVAAEVDDYTLYDILRNVDGVRNRMSIKTALSRTFGYRTDQGRLFSAIQDRVFRKHLSWFASACGR</sequence>
<gene>
    <name evidence="1" type="ORF">KPSA3_04436</name>
</gene>
<dbReference type="EMBL" id="BGKA01000157">
    <property type="protein sequence ID" value="GBH18449.1"/>
    <property type="molecule type" value="Genomic_DNA"/>
</dbReference>
<dbReference type="AlphaFoldDB" id="A0AAN4TML7"/>
<organism evidence="1 2">
    <name type="scientific">Pseudomonas syringae pv. actinidiae</name>
    <dbReference type="NCBI Taxonomy" id="103796"/>
    <lineage>
        <taxon>Bacteria</taxon>
        <taxon>Pseudomonadati</taxon>
        <taxon>Pseudomonadota</taxon>
        <taxon>Gammaproteobacteria</taxon>
        <taxon>Pseudomonadales</taxon>
        <taxon>Pseudomonadaceae</taxon>
        <taxon>Pseudomonas</taxon>
        <taxon>Pseudomonas syringae</taxon>
    </lineage>
</organism>
<dbReference type="RefSeq" id="WP_020315956.1">
    <property type="nucleotide sequence ID" value="NZ_BGKA01000157.1"/>
</dbReference>
<dbReference type="Proteomes" id="UP000248291">
    <property type="component" value="Unassembled WGS sequence"/>
</dbReference>
<accession>A0AAN4TML7</accession>
<name>A0AAN4TML7_PSESF</name>
<proteinExistence type="predicted"/>
<evidence type="ECO:0000313" key="1">
    <source>
        <dbReference type="EMBL" id="GBH18449.1"/>
    </source>
</evidence>